<dbReference type="GO" id="GO:0016020">
    <property type="term" value="C:membrane"/>
    <property type="evidence" value="ECO:0007669"/>
    <property type="project" value="UniProtKB-SubCell"/>
</dbReference>
<protein>
    <recommendedName>
        <fullName evidence="8">Major facilitator superfamily (MFS) profile domain-containing protein</fullName>
    </recommendedName>
</protein>
<feature type="transmembrane region" description="Helical" evidence="5">
    <location>
        <begin position="107"/>
        <end position="131"/>
    </location>
</feature>
<dbReference type="Proteomes" id="UP000233556">
    <property type="component" value="Unassembled WGS sequence"/>
</dbReference>
<evidence type="ECO:0000256" key="1">
    <source>
        <dbReference type="ARBA" id="ARBA00004141"/>
    </source>
</evidence>
<evidence type="ECO:0000313" key="7">
    <source>
        <dbReference type="Proteomes" id="UP000233556"/>
    </source>
</evidence>
<sequence length="229" mass="25479">MRKHLEPDQNKSICISSLQFDLVCDRKELHDIAQSVYMMGLFLGSMIFGPLSDRIGRRPVILVSVFLQGLFGVGIALVPHFYVYMAFRFVNSLVYYGLSLNVTNFGLDIYLTQLAFGAVEIPARVGCIFLLQWFGRKKTQVVLLVLSGLEVEKEAVAVNLPMVAKTVIATGWSEGRRRDHYCDLHGEGSVGTKGLCSGILRTALSNRFSNWISIGNDSQHSLSWKMPSG</sequence>
<dbReference type="EMBL" id="KZ508004">
    <property type="protein sequence ID" value="PKU35854.1"/>
    <property type="molecule type" value="Genomic_DNA"/>
</dbReference>
<feature type="transmembrane region" description="Helical" evidence="5">
    <location>
        <begin position="61"/>
        <end position="87"/>
    </location>
</feature>
<dbReference type="SUPFAM" id="SSF103473">
    <property type="entry name" value="MFS general substrate transporter"/>
    <property type="match status" value="1"/>
</dbReference>
<name>A0A2I0TPW9_LIMLA</name>
<reference evidence="7" key="2">
    <citation type="submission" date="2017-12" db="EMBL/GenBank/DDBJ databases">
        <title>Genome sequence of the Bar-tailed Godwit (Limosa lapponica baueri).</title>
        <authorList>
            <person name="Lima N.C.B."/>
            <person name="Parody-Merino A.M."/>
            <person name="Battley P.F."/>
            <person name="Fidler A.E."/>
            <person name="Prosdocimi F."/>
        </authorList>
    </citation>
    <scope>NUCLEOTIDE SEQUENCE [LARGE SCALE GENOMIC DNA]</scope>
</reference>
<comment type="subcellular location">
    <subcellularLocation>
        <location evidence="1">Membrane</location>
        <topology evidence="1">Multi-pass membrane protein</topology>
    </subcellularLocation>
</comment>
<dbReference type="InterPro" id="IPR036259">
    <property type="entry name" value="MFS_trans_sf"/>
</dbReference>
<reference evidence="7" key="1">
    <citation type="submission" date="2017-11" db="EMBL/GenBank/DDBJ databases">
        <authorList>
            <person name="Lima N.C."/>
            <person name="Parody-Merino A.M."/>
            <person name="Battley P.F."/>
            <person name="Fidler A.E."/>
            <person name="Prosdocimi F."/>
        </authorList>
    </citation>
    <scope>NUCLEOTIDE SEQUENCE [LARGE SCALE GENOMIC DNA]</scope>
</reference>
<evidence type="ECO:0008006" key="8">
    <source>
        <dbReference type="Google" id="ProtNLM"/>
    </source>
</evidence>
<evidence type="ECO:0000256" key="2">
    <source>
        <dbReference type="ARBA" id="ARBA00022692"/>
    </source>
</evidence>
<dbReference type="InterPro" id="IPR011701">
    <property type="entry name" value="MFS"/>
</dbReference>
<dbReference type="GO" id="GO:0022857">
    <property type="term" value="F:transmembrane transporter activity"/>
    <property type="evidence" value="ECO:0007669"/>
    <property type="project" value="InterPro"/>
</dbReference>
<evidence type="ECO:0000256" key="3">
    <source>
        <dbReference type="ARBA" id="ARBA00022989"/>
    </source>
</evidence>
<dbReference type="Gene3D" id="1.20.1250.20">
    <property type="entry name" value="MFS general substrate transporter like domains"/>
    <property type="match status" value="1"/>
</dbReference>
<keyword evidence="7" id="KW-1185">Reference proteome</keyword>
<dbReference type="AlphaFoldDB" id="A0A2I0TPW9"/>
<gene>
    <name evidence="6" type="ORF">llap_13839</name>
</gene>
<evidence type="ECO:0000313" key="6">
    <source>
        <dbReference type="EMBL" id="PKU35854.1"/>
    </source>
</evidence>
<dbReference type="Pfam" id="PF07690">
    <property type="entry name" value="MFS_1"/>
    <property type="match status" value="1"/>
</dbReference>
<keyword evidence="2 5" id="KW-0812">Transmembrane</keyword>
<accession>A0A2I0TPW9</accession>
<keyword evidence="4 5" id="KW-0472">Membrane</keyword>
<dbReference type="OrthoDB" id="5296287at2759"/>
<keyword evidence="3 5" id="KW-1133">Transmembrane helix</keyword>
<organism evidence="6 7">
    <name type="scientific">Limosa lapponica baueri</name>
    <dbReference type="NCBI Taxonomy" id="1758121"/>
    <lineage>
        <taxon>Eukaryota</taxon>
        <taxon>Metazoa</taxon>
        <taxon>Chordata</taxon>
        <taxon>Craniata</taxon>
        <taxon>Vertebrata</taxon>
        <taxon>Euteleostomi</taxon>
        <taxon>Archelosauria</taxon>
        <taxon>Archosauria</taxon>
        <taxon>Dinosauria</taxon>
        <taxon>Saurischia</taxon>
        <taxon>Theropoda</taxon>
        <taxon>Coelurosauria</taxon>
        <taxon>Aves</taxon>
        <taxon>Neognathae</taxon>
        <taxon>Neoaves</taxon>
        <taxon>Charadriiformes</taxon>
        <taxon>Scolopacidae</taxon>
        <taxon>Limosa</taxon>
    </lineage>
</organism>
<evidence type="ECO:0000256" key="5">
    <source>
        <dbReference type="SAM" id="Phobius"/>
    </source>
</evidence>
<dbReference type="PANTHER" id="PTHR24064">
    <property type="entry name" value="SOLUTE CARRIER FAMILY 22 MEMBER"/>
    <property type="match status" value="1"/>
</dbReference>
<proteinExistence type="predicted"/>
<evidence type="ECO:0000256" key="4">
    <source>
        <dbReference type="ARBA" id="ARBA00023136"/>
    </source>
</evidence>